<keyword evidence="1" id="KW-0472">Membrane</keyword>
<feature type="transmembrane region" description="Helical" evidence="1">
    <location>
        <begin position="116"/>
        <end position="146"/>
    </location>
</feature>
<feature type="transmembrane region" description="Helical" evidence="1">
    <location>
        <begin position="280"/>
        <end position="301"/>
    </location>
</feature>
<accession>A0AAU2JU14</accession>
<gene>
    <name evidence="3" type="ORF">OG327_17475</name>
</gene>
<dbReference type="PANTHER" id="PTHR30590">
    <property type="entry name" value="INNER MEMBRANE PROTEIN"/>
    <property type="match status" value="1"/>
</dbReference>
<dbReference type="InterPro" id="IPR052529">
    <property type="entry name" value="Bact_Transport_Assoc"/>
</dbReference>
<dbReference type="PANTHER" id="PTHR30590:SF2">
    <property type="entry name" value="INNER MEMBRANE PROTEIN"/>
    <property type="match status" value="1"/>
</dbReference>
<feature type="transmembrane region" description="Helical" evidence="1">
    <location>
        <begin position="352"/>
        <end position="373"/>
    </location>
</feature>
<feature type="transmembrane region" description="Helical" evidence="1">
    <location>
        <begin position="213"/>
        <end position="234"/>
    </location>
</feature>
<organism evidence="3">
    <name type="scientific">Streptomyces sp. NBC_00049</name>
    <dbReference type="NCBI Taxonomy" id="2903617"/>
    <lineage>
        <taxon>Bacteria</taxon>
        <taxon>Bacillati</taxon>
        <taxon>Actinomycetota</taxon>
        <taxon>Actinomycetes</taxon>
        <taxon>Kitasatosporales</taxon>
        <taxon>Streptomycetaceae</taxon>
        <taxon>Streptomyces</taxon>
    </lineage>
</organism>
<feature type="domain" description="DUF418" evidence="2">
    <location>
        <begin position="237"/>
        <end position="388"/>
    </location>
</feature>
<feature type="transmembrane region" description="Helical" evidence="1">
    <location>
        <begin position="255"/>
        <end position="274"/>
    </location>
</feature>
<feature type="transmembrane region" description="Helical" evidence="1">
    <location>
        <begin position="80"/>
        <end position="96"/>
    </location>
</feature>
<feature type="transmembrane region" description="Helical" evidence="1">
    <location>
        <begin position="322"/>
        <end position="340"/>
    </location>
</feature>
<evidence type="ECO:0000259" key="2">
    <source>
        <dbReference type="Pfam" id="PF04235"/>
    </source>
</evidence>
<keyword evidence="1" id="KW-0812">Transmembrane</keyword>
<name>A0AAU2JU14_9ACTN</name>
<evidence type="ECO:0000313" key="3">
    <source>
        <dbReference type="EMBL" id="WTU74957.1"/>
    </source>
</evidence>
<proteinExistence type="predicted"/>
<dbReference type="EMBL" id="CP108264">
    <property type="protein sequence ID" value="WTU74957.1"/>
    <property type="molecule type" value="Genomic_DNA"/>
</dbReference>
<dbReference type="Pfam" id="PF04235">
    <property type="entry name" value="DUF418"/>
    <property type="match status" value="1"/>
</dbReference>
<evidence type="ECO:0000256" key="1">
    <source>
        <dbReference type="SAM" id="Phobius"/>
    </source>
</evidence>
<reference evidence="3" key="1">
    <citation type="submission" date="2022-10" db="EMBL/GenBank/DDBJ databases">
        <title>The complete genomes of actinobacterial strains from the NBC collection.</title>
        <authorList>
            <person name="Joergensen T.S."/>
            <person name="Alvarez Arevalo M."/>
            <person name="Sterndorff E.B."/>
            <person name="Faurdal D."/>
            <person name="Vuksanovic O."/>
            <person name="Mourched A.-S."/>
            <person name="Charusanti P."/>
            <person name="Shaw S."/>
            <person name="Blin K."/>
            <person name="Weber T."/>
        </authorList>
    </citation>
    <scope>NUCLEOTIDE SEQUENCE</scope>
    <source>
        <strain evidence="3">NBC_00049</strain>
    </source>
</reference>
<dbReference type="InterPro" id="IPR007349">
    <property type="entry name" value="DUF418"/>
</dbReference>
<feature type="transmembrane region" description="Helical" evidence="1">
    <location>
        <begin position="158"/>
        <end position="178"/>
    </location>
</feature>
<keyword evidence="1" id="KW-1133">Transmembrane helix</keyword>
<dbReference type="AlphaFoldDB" id="A0AAU2JU14"/>
<sequence>MADTLTTAAGRGTAARLPLLDVLRGAAILGTLMTNVWIFASPGSEWSVLQGGLDLPDPLSDPSAATIAETVFRSLADGKFLALLTVLFGVGLAIQYDSAARRGEPWPGRYRWRAAFLLAEGTVHFVLVFAWDVLMGYAVTALLVAWLLTRSEKVRRRVMWTAGGVHLALVGLVTLDALSRPDTPPKAPDADAVALYAHGGYPAQIAFRLDHFAALRIEPVFSFGLLVFLFLLGVRLHRAGAFTATAGGRRIRARAAAWGLGLGLPLTAATALGGDDFFALGRYGVAPLVAVGYIGLIGIALDRLWIPGPVAGALGSVGRTALTCYVAQNLLCMLLCYGIGLGLAERLGDGPWWVMGLWAGVSLTLAAGSALWLRRFDRGPLESVQHTVLRPRRTAKTI</sequence>
<protein>
    <submittedName>
        <fullName evidence="3">DUF418 domain-containing protein</fullName>
    </submittedName>
</protein>